<protein>
    <submittedName>
        <fullName evidence="1">(Mediterranean fruit fly) hypothetical protein</fullName>
    </submittedName>
</protein>
<organism evidence="1 2">
    <name type="scientific">Ceratitis capitata</name>
    <name type="common">Mediterranean fruit fly</name>
    <name type="synonym">Tephritis capitata</name>
    <dbReference type="NCBI Taxonomy" id="7213"/>
    <lineage>
        <taxon>Eukaryota</taxon>
        <taxon>Metazoa</taxon>
        <taxon>Ecdysozoa</taxon>
        <taxon>Arthropoda</taxon>
        <taxon>Hexapoda</taxon>
        <taxon>Insecta</taxon>
        <taxon>Pterygota</taxon>
        <taxon>Neoptera</taxon>
        <taxon>Endopterygota</taxon>
        <taxon>Diptera</taxon>
        <taxon>Brachycera</taxon>
        <taxon>Muscomorpha</taxon>
        <taxon>Tephritoidea</taxon>
        <taxon>Tephritidae</taxon>
        <taxon>Ceratitis</taxon>
        <taxon>Ceratitis</taxon>
    </lineage>
</organism>
<evidence type="ECO:0000313" key="1">
    <source>
        <dbReference type="EMBL" id="CAD7004251.1"/>
    </source>
</evidence>
<proteinExistence type="predicted"/>
<accession>A0A811V066</accession>
<dbReference type="EMBL" id="CAJHJT010000034">
    <property type="protein sequence ID" value="CAD7004251.1"/>
    <property type="molecule type" value="Genomic_DNA"/>
</dbReference>
<reference evidence="1" key="1">
    <citation type="submission" date="2020-11" db="EMBL/GenBank/DDBJ databases">
        <authorList>
            <person name="Whitehead M."/>
        </authorList>
    </citation>
    <scope>NUCLEOTIDE SEQUENCE</scope>
    <source>
        <strain evidence="1">EGII</strain>
    </source>
</reference>
<sequence>MHVRVVVHPWNFAYLCSDRVCLLYDASLRSGKVSRCSRPPSPPPQLELTFVACCNVGDKLND</sequence>
<dbReference type="AlphaFoldDB" id="A0A811V066"/>
<evidence type="ECO:0000313" key="2">
    <source>
        <dbReference type="Proteomes" id="UP000606786"/>
    </source>
</evidence>
<name>A0A811V066_CERCA</name>
<dbReference type="Proteomes" id="UP000606786">
    <property type="component" value="Unassembled WGS sequence"/>
</dbReference>
<comment type="caution">
    <text evidence="1">The sequence shown here is derived from an EMBL/GenBank/DDBJ whole genome shotgun (WGS) entry which is preliminary data.</text>
</comment>
<gene>
    <name evidence="1" type="ORF">CCAP1982_LOCUS12671</name>
</gene>
<keyword evidence="2" id="KW-1185">Reference proteome</keyword>